<gene>
    <name evidence="3" type="ORF">SAMN04488122_2423</name>
</gene>
<dbReference type="Pfam" id="PF12866">
    <property type="entry name" value="DUF3823"/>
    <property type="match status" value="1"/>
</dbReference>
<sequence length="229" mass="25138">MNKLKYIFFATALALGMTSCEKDNYDGPTAGLSGRFVDVKTKELIEQDIILGTTIEIIEHGYASRTPQALIVKTDGTYANTMLFANTYTVTPVRGNFLPVDSQVVDIKGQTTLDFSVTPYIRVQDVSIVKSGTKVVATFKLEQNVINNVKKIGLYAHSDARVGEPMRLVASEINLNAPSDPTHVYTLEIDLAANSNTLKPGNKYYFRVGALIDAGEAKPNYRPAVRLDI</sequence>
<evidence type="ECO:0000313" key="4">
    <source>
        <dbReference type="Proteomes" id="UP000199310"/>
    </source>
</evidence>
<dbReference type="InterPro" id="IPR041186">
    <property type="entry name" value="DUF3823_C"/>
</dbReference>
<evidence type="ECO:0000313" key="3">
    <source>
        <dbReference type="EMBL" id="SEW36743.1"/>
    </source>
</evidence>
<dbReference type="Gene3D" id="2.60.40.2060">
    <property type="match status" value="1"/>
</dbReference>
<proteinExistence type="predicted"/>
<dbReference type="Pfam" id="PF18003">
    <property type="entry name" value="DUF3823_C"/>
    <property type="match status" value="1"/>
</dbReference>
<keyword evidence="4" id="KW-1185">Reference proteome</keyword>
<dbReference type="OrthoDB" id="642123at2"/>
<feature type="domain" description="DUF3823" evidence="1">
    <location>
        <begin position="31"/>
        <end position="118"/>
    </location>
</feature>
<dbReference type="Gene3D" id="2.60.40.1120">
    <property type="entry name" value="Carboxypeptidase-like, regulatory domain"/>
    <property type="match status" value="1"/>
</dbReference>
<dbReference type="InterPro" id="IPR024278">
    <property type="entry name" value="DUF3823_N"/>
</dbReference>
<dbReference type="AlphaFoldDB" id="A0A1I0R7U8"/>
<dbReference type="PROSITE" id="PS51257">
    <property type="entry name" value="PROKAR_LIPOPROTEIN"/>
    <property type="match status" value="1"/>
</dbReference>
<reference evidence="4" key="1">
    <citation type="submission" date="2016-10" db="EMBL/GenBank/DDBJ databases">
        <authorList>
            <person name="Varghese N."/>
            <person name="Submissions S."/>
        </authorList>
    </citation>
    <scope>NUCLEOTIDE SEQUENCE [LARGE SCALE GENOMIC DNA]</scope>
    <source>
        <strain evidence="4">DSM 3695</strain>
    </source>
</reference>
<protein>
    <recommendedName>
        <fullName evidence="5">DUF3823 domain-containing protein</fullName>
    </recommendedName>
</protein>
<dbReference type="Proteomes" id="UP000199310">
    <property type="component" value="Unassembled WGS sequence"/>
</dbReference>
<accession>A0A1I0R7U8</accession>
<evidence type="ECO:0000259" key="1">
    <source>
        <dbReference type="Pfam" id="PF12866"/>
    </source>
</evidence>
<organism evidence="3 4">
    <name type="scientific">Chitinophaga arvensicola</name>
    <dbReference type="NCBI Taxonomy" id="29529"/>
    <lineage>
        <taxon>Bacteria</taxon>
        <taxon>Pseudomonadati</taxon>
        <taxon>Bacteroidota</taxon>
        <taxon>Chitinophagia</taxon>
        <taxon>Chitinophagales</taxon>
        <taxon>Chitinophagaceae</taxon>
        <taxon>Chitinophaga</taxon>
    </lineage>
</organism>
<dbReference type="RefSeq" id="WP_089896869.1">
    <property type="nucleotide sequence ID" value="NZ_FOJG01000001.1"/>
</dbReference>
<name>A0A1I0R7U8_9BACT</name>
<feature type="domain" description="DUF3823" evidence="2">
    <location>
        <begin position="122"/>
        <end position="225"/>
    </location>
</feature>
<dbReference type="STRING" id="29529.SAMN04488122_2423"/>
<evidence type="ECO:0000259" key="2">
    <source>
        <dbReference type="Pfam" id="PF18003"/>
    </source>
</evidence>
<dbReference type="EMBL" id="FOJG01000001">
    <property type="protein sequence ID" value="SEW36743.1"/>
    <property type="molecule type" value="Genomic_DNA"/>
</dbReference>
<evidence type="ECO:0008006" key="5">
    <source>
        <dbReference type="Google" id="ProtNLM"/>
    </source>
</evidence>